<dbReference type="Proteomes" id="UP001180536">
    <property type="component" value="Unassembled WGS sequence"/>
</dbReference>
<evidence type="ECO:0000256" key="1">
    <source>
        <dbReference type="SAM" id="MobiDB-lite"/>
    </source>
</evidence>
<accession>A0ABU1ZFU8</accession>
<organism evidence="3 4">
    <name type="scientific">Pelomonas aquatica</name>
    <dbReference type="NCBI Taxonomy" id="431058"/>
    <lineage>
        <taxon>Bacteria</taxon>
        <taxon>Pseudomonadati</taxon>
        <taxon>Pseudomonadota</taxon>
        <taxon>Betaproteobacteria</taxon>
        <taxon>Burkholderiales</taxon>
        <taxon>Sphaerotilaceae</taxon>
        <taxon>Roseateles</taxon>
    </lineage>
</organism>
<protein>
    <submittedName>
        <fullName evidence="3">DNA-binding protein H-NS</fullName>
    </submittedName>
</protein>
<dbReference type="RefSeq" id="WP_310349258.1">
    <property type="nucleotide sequence ID" value="NZ_JAVDXQ010000009.1"/>
</dbReference>
<name>A0ABU1ZFU8_9BURK</name>
<proteinExistence type="predicted"/>
<dbReference type="Gene3D" id="4.10.430.10">
    <property type="entry name" value="Histone-like protein H-NS, C-terminal domain"/>
    <property type="match status" value="1"/>
</dbReference>
<dbReference type="GO" id="GO:0003677">
    <property type="term" value="F:DNA binding"/>
    <property type="evidence" value="ECO:0007669"/>
    <property type="project" value="UniProtKB-KW"/>
</dbReference>
<sequence length="117" mass="13181">MTAPDVSKLSYAELLDLSKELDRQIEAKRIEELKVLADGFAKKIQAAGFTVREALEALMPYETSAPRAKKRASSPAIPLYRNPQNPENTWSGRGLPTKWLTAYEAQGRSRDEFRTRA</sequence>
<dbReference type="SMART" id="SM00528">
    <property type="entry name" value="HNS"/>
    <property type="match status" value="1"/>
</dbReference>
<dbReference type="InterPro" id="IPR037150">
    <property type="entry name" value="H-NS_C_dom_sf"/>
</dbReference>
<evidence type="ECO:0000259" key="2">
    <source>
        <dbReference type="SMART" id="SM00528"/>
    </source>
</evidence>
<feature type="domain" description="DNA-binding protein H-NS-like C-terminal" evidence="2">
    <location>
        <begin position="70"/>
        <end position="115"/>
    </location>
</feature>
<dbReference type="EMBL" id="JAVDXQ010000009">
    <property type="protein sequence ID" value="MDR7299509.1"/>
    <property type="molecule type" value="Genomic_DNA"/>
</dbReference>
<evidence type="ECO:0000313" key="3">
    <source>
        <dbReference type="EMBL" id="MDR7299509.1"/>
    </source>
</evidence>
<dbReference type="InterPro" id="IPR027444">
    <property type="entry name" value="H-NS_C_dom"/>
</dbReference>
<feature type="compositionally biased region" description="Polar residues" evidence="1">
    <location>
        <begin position="82"/>
        <end position="91"/>
    </location>
</feature>
<comment type="caution">
    <text evidence="3">The sequence shown here is derived from an EMBL/GenBank/DDBJ whole genome shotgun (WGS) entry which is preliminary data.</text>
</comment>
<dbReference type="SUPFAM" id="SSF81273">
    <property type="entry name" value="H-NS histone-like proteins"/>
    <property type="match status" value="1"/>
</dbReference>
<keyword evidence="3" id="KW-0238">DNA-binding</keyword>
<evidence type="ECO:0000313" key="4">
    <source>
        <dbReference type="Proteomes" id="UP001180536"/>
    </source>
</evidence>
<feature type="region of interest" description="Disordered" evidence="1">
    <location>
        <begin position="64"/>
        <end position="93"/>
    </location>
</feature>
<dbReference type="Pfam" id="PF00816">
    <property type="entry name" value="Histone_HNS"/>
    <property type="match status" value="1"/>
</dbReference>
<reference evidence="3 4" key="1">
    <citation type="submission" date="2023-07" db="EMBL/GenBank/DDBJ databases">
        <title>Sorghum-associated microbial communities from plants grown in Nebraska, USA.</title>
        <authorList>
            <person name="Schachtman D."/>
        </authorList>
    </citation>
    <scope>NUCLEOTIDE SEQUENCE [LARGE SCALE GENOMIC DNA]</scope>
    <source>
        <strain evidence="3 4">BE310</strain>
    </source>
</reference>
<gene>
    <name evidence="3" type="ORF">J2X16_004879</name>
</gene>
<keyword evidence="4" id="KW-1185">Reference proteome</keyword>